<dbReference type="Pfam" id="PF03123">
    <property type="entry name" value="CAT_RBD"/>
    <property type="match status" value="1"/>
</dbReference>
<dbReference type="InterPro" id="IPR004341">
    <property type="entry name" value="CAT_RNA-bd_dom"/>
</dbReference>
<dbReference type="RefSeq" id="WP_160117914.1">
    <property type="nucleotide sequence ID" value="NZ_LT630003.1"/>
</dbReference>
<reference evidence="3 4" key="1">
    <citation type="submission" date="2016-10" db="EMBL/GenBank/DDBJ databases">
        <authorList>
            <person name="Varghese N."/>
            <person name="Submissions S."/>
        </authorList>
    </citation>
    <scope>NUCLEOTIDE SEQUENCE [LARGE SCALE GENOMIC DNA]</scope>
    <source>
        <strain evidence="3 4">ATCC 19403</strain>
    </source>
</reference>
<dbReference type="Proteomes" id="UP000198970">
    <property type="component" value="Chromosome I"/>
</dbReference>
<dbReference type="PROSITE" id="PS51372">
    <property type="entry name" value="PRD_2"/>
    <property type="match status" value="2"/>
</dbReference>
<feature type="domain" description="PRD" evidence="2">
    <location>
        <begin position="169"/>
        <end position="278"/>
    </location>
</feature>
<dbReference type="Pfam" id="PF00874">
    <property type="entry name" value="PRD"/>
    <property type="match status" value="2"/>
</dbReference>
<evidence type="ECO:0000259" key="2">
    <source>
        <dbReference type="PROSITE" id="PS51372"/>
    </source>
</evidence>
<proteinExistence type="predicted"/>
<dbReference type="Gene3D" id="1.10.1790.10">
    <property type="entry name" value="PRD domain"/>
    <property type="match status" value="2"/>
</dbReference>
<dbReference type="EMBL" id="LT630003">
    <property type="protein sequence ID" value="SET91195.1"/>
    <property type="molecule type" value="Genomic_DNA"/>
</dbReference>
<dbReference type="SUPFAM" id="SSF63520">
    <property type="entry name" value="PTS-regulatory domain, PRD"/>
    <property type="match status" value="2"/>
</dbReference>
<dbReference type="SUPFAM" id="SSF50151">
    <property type="entry name" value="SacY-like RNA-binding domain"/>
    <property type="match status" value="1"/>
</dbReference>
<protein>
    <submittedName>
        <fullName evidence="3">Beta-glucoside operon transcriptional antiterminator</fullName>
    </submittedName>
</protein>
<evidence type="ECO:0000313" key="4">
    <source>
        <dbReference type="Proteomes" id="UP000198970"/>
    </source>
</evidence>
<dbReference type="SMART" id="SM01061">
    <property type="entry name" value="CAT_RBD"/>
    <property type="match status" value="1"/>
</dbReference>
<sequence>MYVEKRINNNVLLASEDGQQMVLVGKGIGFQAYPGNKIDKSRVEKTFYPTNNMTFTQMAALMTGCGPNELRAVFKIVNMAKETFKELNDNMFFSLLDHLSFALKRREIQMDIVNPLEWEIKKFYSREYQMGIKALEIIKADLGTQLPDSEAAFFALHIVNAQIDSVTGEEIFGITEMTNSILKLVKYFYQCEFDEDSVFFHRFITHVRYYLMRRLKGEEVAPTEREIIDSVRKADSQAYECANKIAQYIYERQRWETSETEKMYLMLHIINLVKKVNK</sequence>
<keyword evidence="1" id="KW-0677">Repeat</keyword>
<dbReference type="InterPro" id="IPR036650">
    <property type="entry name" value="CAT_RNA-bd_dom_sf"/>
</dbReference>
<evidence type="ECO:0000256" key="1">
    <source>
        <dbReference type="ARBA" id="ARBA00022737"/>
    </source>
</evidence>
<dbReference type="PANTHER" id="PTHR30185">
    <property type="entry name" value="CRYPTIC BETA-GLUCOSIDE BGL OPERON ANTITERMINATOR"/>
    <property type="match status" value="1"/>
</dbReference>
<feature type="domain" description="PRD" evidence="2">
    <location>
        <begin position="64"/>
        <end position="168"/>
    </location>
</feature>
<dbReference type="InterPro" id="IPR050661">
    <property type="entry name" value="BglG_antiterminators"/>
</dbReference>
<accession>A0ABY1CC27</accession>
<dbReference type="PANTHER" id="PTHR30185:SF15">
    <property type="entry name" value="CRYPTIC BETA-GLUCOSIDE BGL OPERON ANTITERMINATOR"/>
    <property type="match status" value="1"/>
</dbReference>
<name>A0ABY1CC27_9FIRM</name>
<dbReference type="Gene3D" id="2.30.24.10">
    <property type="entry name" value="CAT RNA-binding domain"/>
    <property type="match status" value="1"/>
</dbReference>
<dbReference type="InterPro" id="IPR036634">
    <property type="entry name" value="PRD_sf"/>
</dbReference>
<gene>
    <name evidence="3" type="ORF">SAMN02745906_2941</name>
</gene>
<organism evidence="3 4">
    <name type="scientific">Lacrimispora sphenoides JCM 1415</name>
    <dbReference type="NCBI Taxonomy" id="1297793"/>
    <lineage>
        <taxon>Bacteria</taxon>
        <taxon>Bacillati</taxon>
        <taxon>Bacillota</taxon>
        <taxon>Clostridia</taxon>
        <taxon>Lachnospirales</taxon>
        <taxon>Lachnospiraceae</taxon>
        <taxon>Lacrimispora</taxon>
    </lineage>
</organism>
<dbReference type="InterPro" id="IPR011608">
    <property type="entry name" value="PRD"/>
</dbReference>
<evidence type="ECO:0000313" key="3">
    <source>
        <dbReference type="EMBL" id="SET91195.1"/>
    </source>
</evidence>
<keyword evidence="4" id="KW-1185">Reference proteome</keyword>